<keyword evidence="2 4" id="KW-1133">Transmembrane helix</keyword>
<gene>
    <name evidence="6" type="ORF">DFR52_1011140</name>
</gene>
<keyword evidence="1 4" id="KW-0812">Transmembrane</keyword>
<dbReference type="PANTHER" id="PTHR11360">
    <property type="entry name" value="MONOCARBOXYLATE TRANSPORTER"/>
    <property type="match status" value="1"/>
</dbReference>
<dbReference type="RefSeq" id="WP_110030878.1">
    <property type="nucleotide sequence ID" value="NZ_QGTR01000001.1"/>
</dbReference>
<dbReference type="Pfam" id="PF07690">
    <property type="entry name" value="MFS_1"/>
    <property type="match status" value="1"/>
</dbReference>
<dbReference type="Gene3D" id="1.20.1250.20">
    <property type="entry name" value="MFS general substrate transporter like domains"/>
    <property type="match status" value="2"/>
</dbReference>
<dbReference type="AlphaFoldDB" id="A0A317PSK6"/>
<comment type="caution">
    <text evidence="6">The sequence shown here is derived from an EMBL/GenBank/DDBJ whole genome shotgun (WGS) entry which is preliminary data.</text>
</comment>
<accession>A0A317PSK6</accession>
<name>A0A317PSK6_9HYPH</name>
<feature type="transmembrane region" description="Helical" evidence="4">
    <location>
        <begin position="170"/>
        <end position="189"/>
    </location>
</feature>
<evidence type="ECO:0000259" key="5">
    <source>
        <dbReference type="PROSITE" id="PS50850"/>
    </source>
</evidence>
<organism evidence="6 7">
    <name type="scientific">Hoeflea marina</name>
    <dbReference type="NCBI Taxonomy" id="274592"/>
    <lineage>
        <taxon>Bacteria</taxon>
        <taxon>Pseudomonadati</taxon>
        <taxon>Pseudomonadota</taxon>
        <taxon>Alphaproteobacteria</taxon>
        <taxon>Hyphomicrobiales</taxon>
        <taxon>Rhizobiaceae</taxon>
        <taxon>Hoeflea</taxon>
    </lineage>
</organism>
<dbReference type="Proteomes" id="UP000246352">
    <property type="component" value="Unassembled WGS sequence"/>
</dbReference>
<feature type="transmembrane region" description="Helical" evidence="4">
    <location>
        <begin position="285"/>
        <end position="304"/>
    </location>
</feature>
<feature type="domain" description="Major facilitator superfamily (MFS) profile" evidence="5">
    <location>
        <begin position="13"/>
        <end position="399"/>
    </location>
</feature>
<feature type="transmembrane region" description="Helical" evidence="4">
    <location>
        <begin position="220"/>
        <end position="244"/>
    </location>
</feature>
<dbReference type="OrthoDB" id="1404228at2"/>
<dbReference type="PROSITE" id="PS50850">
    <property type="entry name" value="MFS"/>
    <property type="match status" value="1"/>
</dbReference>
<protein>
    <submittedName>
        <fullName evidence="6">Sugar phosphate permease</fullName>
    </submittedName>
</protein>
<keyword evidence="3 4" id="KW-0472">Membrane</keyword>
<dbReference type="SUPFAM" id="SSF103473">
    <property type="entry name" value="MFS general substrate transporter"/>
    <property type="match status" value="1"/>
</dbReference>
<dbReference type="InterPro" id="IPR036259">
    <property type="entry name" value="MFS_trans_sf"/>
</dbReference>
<proteinExistence type="predicted"/>
<evidence type="ECO:0000256" key="4">
    <source>
        <dbReference type="SAM" id="Phobius"/>
    </source>
</evidence>
<reference evidence="6 7" key="1">
    <citation type="submission" date="2018-05" db="EMBL/GenBank/DDBJ databases">
        <title>Genomic Encyclopedia of Type Strains, Phase IV (KMG-IV): sequencing the most valuable type-strain genomes for metagenomic binning, comparative biology and taxonomic classification.</title>
        <authorList>
            <person name="Goeker M."/>
        </authorList>
    </citation>
    <scope>NUCLEOTIDE SEQUENCE [LARGE SCALE GENOMIC DNA]</scope>
    <source>
        <strain evidence="6 7">DSM 16791</strain>
    </source>
</reference>
<feature type="transmembrane region" description="Helical" evidence="4">
    <location>
        <begin position="51"/>
        <end position="68"/>
    </location>
</feature>
<evidence type="ECO:0000256" key="1">
    <source>
        <dbReference type="ARBA" id="ARBA00022692"/>
    </source>
</evidence>
<dbReference type="EMBL" id="QGTR01000001">
    <property type="protein sequence ID" value="PWW04442.1"/>
    <property type="molecule type" value="Genomic_DNA"/>
</dbReference>
<feature type="transmembrane region" description="Helical" evidence="4">
    <location>
        <begin position="256"/>
        <end position="278"/>
    </location>
</feature>
<evidence type="ECO:0000256" key="3">
    <source>
        <dbReference type="ARBA" id="ARBA00023136"/>
    </source>
</evidence>
<feature type="transmembrane region" description="Helical" evidence="4">
    <location>
        <begin position="344"/>
        <end position="367"/>
    </location>
</feature>
<evidence type="ECO:0000256" key="2">
    <source>
        <dbReference type="ARBA" id="ARBA00022989"/>
    </source>
</evidence>
<feature type="transmembrane region" description="Helical" evidence="4">
    <location>
        <begin position="310"/>
        <end position="332"/>
    </location>
</feature>
<feature type="transmembrane region" description="Helical" evidence="4">
    <location>
        <begin position="373"/>
        <end position="394"/>
    </location>
</feature>
<sequence>MPFFFFLRDNARWLSGGFLLTYFSSFGQTFFISLSAGDIRREFDLSNGEFGGLYMLATLASAATLPQLGKVVDRYPIATVAACTIPALALATVSMSLASNIVWLGLTIYALRLFGQGMMTHISMTAMGRWYSGQRGRAVSLATLGHQAGEASYPILFVLAAAALGWRSTWLLAAAFLIVLALPVVFSLMRVARTPRLSDGPERRTATREWTRAEVLADPLFWLALMGVLTPGFIGTTVFFHQVYLSELRGWAPEVFAGSFVLMSAMTVIFALVSGALIDRFSAVRLLPTFLLPLSASCLVLAATDSPYGAYAFMALMGVSYGFSSTLFGSLWPELYGTRHLGSIRSVIVAFLVFATAMGPGLTGWLIDRGVSYPAQIAAMGIYALIACGLMLIVRRRALARDAAGGPVT</sequence>
<dbReference type="GO" id="GO:0022857">
    <property type="term" value="F:transmembrane transporter activity"/>
    <property type="evidence" value="ECO:0007669"/>
    <property type="project" value="InterPro"/>
</dbReference>
<dbReference type="InterPro" id="IPR050327">
    <property type="entry name" value="Proton-linked_MCT"/>
</dbReference>
<dbReference type="InterPro" id="IPR020846">
    <property type="entry name" value="MFS_dom"/>
</dbReference>
<feature type="transmembrane region" description="Helical" evidence="4">
    <location>
        <begin position="12"/>
        <end position="31"/>
    </location>
</feature>
<dbReference type="PANTHER" id="PTHR11360:SF308">
    <property type="entry name" value="BLL3089 PROTEIN"/>
    <property type="match status" value="1"/>
</dbReference>
<evidence type="ECO:0000313" key="6">
    <source>
        <dbReference type="EMBL" id="PWW04442.1"/>
    </source>
</evidence>
<evidence type="ECO:0000313" key="7">
    <source>
        <dbReference type="Proteomes" id="UP000246352"/>
    </source>
</evidence>
<dbReference type="InterPro" id="IPR011701">
    <property type="entry name" value="MFS"/>
</dbReference>
<keyword evidence="7" id="KW-1185">Reference proteome</keyword>